<accession>A0A5K1UMN2</accession>
<dbReference type="Gene3D" id="1.10.510.10">
    <property type="entry name" value="Transferase(Phosphotransferase) domain 1"/>
    <property type="match status" value="1"/>
</dbReference>
<dbReference type="VEuPathDB" id="AmoebaDB:EHI5A_039040"/>
<gene>
    <name evidence="2" type="ORF">CL6EHI_098240</name>
</gene>
<dbReference type="PANTHER" id="PTHR45756">
    <property type="entry name" value="PALMITOYLTRANSFERASE"/>
    <property type="match status" value="1"/>
</dbReference>
<dbReference type="OMA" id="YGEMSLQ"/>
<evidence type="ECO:0000313" key="3">
    <source>
        <dbReference type="Proteomes" id="UP000078387"/>
    </source>
</evidence>
<sequence>MSLSKESRTSSMGPRAQVKFPFELSPPIQKLTFGHQYAVQSVPLQQTITFINKTDELYRMTIVVSTSPKYTMEVDEEKIKIKRQSTKSVTITICFNTVITVGLTGSVTFEVKKKAFIGNEASSLTLRFQMLGVIPKVSSKQVILELEPFDTLIHPQQTELVNQDIKSKFQIKNKLTQHEDSKIIIKRETNTINEKDFITILEHSKNKEDIIKIGTVTGKKALYNKEQTFIFNFNDVQEDFNALTSIYMDIHHFSIVQLIGLNFHSNFMLLEADTQYNIEQFLDCELSIPFLTRCCINLVTALQYLSSQNILHRNIKPSKLRLVKRASPTMGLPLIKLHDFSCGIVLENGKRTNECVGTIEYMAPEVIEEQEYDAKVDVYSLGMTMYHIFNKKKPYGEMSIQEIKEFVRSGHRLSPTDKIPIAIIGIITKCWNQHPELRPNYKWILNALNDFSRNYTA</sequence>
<dbReference type="VEuPathDB" id="AmoebaDB:KM1_047570"/>
<dbReference type="InterPro" id="IPR011009">
    <property type="entry name" value="Kinase-like_dom_sf"/>
</dbReference>
<dbReference type="VEuPathDB" id="AmoebaDB:EHI7A_020750"/>
<dbReference type="InterPro" id="IPR000719">
    <property type="entry name" value="Prot_kinase_dom"/>
</dbReference>
<dbReference type="VEuPathDB" id="AmoebaDB:EHI_098240"/>
<feature type="domain" description="Protein kinase" evidence="1">
    <location>
        <begin position="186"/>
        <end position="452"/>
    </location>
</feature>
<dbReference type="PROSITE" id="PS50011">
    <property type="entry name" value="PROTEIN_KINASE_DOM"/>
    <property type="match status" value="1"/>
</dbReference>
<dbReference type="Proteomes" id="UP000078387">
    <property type="component" value="Unassembled WGS sequence"/>
</dbReference>
<dbReference type="GO" id="GO:0004672">
    <property type="term" value="F:protein kinase activity"/>
    <property type="evidence" value="ECO:0007669"/>
    <property type="project" value="InterPro"/>
</dbReference>
<dbReference type="Pfam" id="PF07714">
    <property type="entry name" value="PK_Tyr_Ser-Thr"/>
    <property type="match status" value="1"/>
</dbReference>
<dbReference type="GO" id="GO:0005524">
    <property type="term" value="F:ATP binding"/>
    <property type="evidence" value="ECO:0007669"/>
    <property type="project" value="InterPro"/>
</dbReference>
<dbReference type="InterPro" id="IPR001245">
    <property type="entry name" value="Ser-Thr/Tyr_kinase_cat_dom"/>
</dbReference>
<comment type="caution">
    <text evidence="2">The sequence shown here is derived from an EMBL/GenBank/DDBJ whole genome shotgun (WGS) entry which is preliminary data.</text>
</comment>
<dbReference type="PANTHER" id="PTHR45756:SF1">
    <property type="entry name" value="PROTEIN KINASE DOMAIN CONTAINING PROTEIN"/>
    <property type="match status" value="1"/>
</dbReference>
<dbReference type="EMBL" id="BDEQ01000001">
    <property type="protein sequence ID" value="GAT93380.1"/>
    <property type="molecule type" value="Genomic_DNA"/>
</dbReference>
<protein>
    <submittedName>
        <fullName evidence="2">Protein kinase putative</fullName>
    </submittedName>
</protein>
<reference evidence="2 3" key="1">
    <citation type="submission" date="2016-05" db="EMBL/GenBank/DDBJ databases">
        <title>First whole genome sequencing of Entamoeba histolytica HM1:IMSS-clone-6.</title>
        <authorList>
            <person name="Mukherjee Avik.K."/>
            <person name="Izumyama S."/>
            <person name="Nakada-Tsukui K."/>
            <person name="Nozaki T."/>
        </authorList>
    </citation>
    <scope>NUCLEOTIDE SEQUENCE [LARGE SCALE GENOMIC DNA]</scope>
    <source>
        <strain evidence="2 3">HM1:IMSS clone 6</strain>
    </source>
</reference>
<dbReference type="InterPro" id="IPR053215">
    <property type="entry name" value="TKL_Ser/Thr_kinase"/>
</dbReference>
<name>A0A5K1UMN2_ENTHI</name>
<organism evidence="2 3">
    <name type="scientific">Entamoeba histolytica</name>
    <dbReference type="NCBI Taxonomy" id="5759"/>
    <lineage>
        <taxon>Eukaryota</taxon>
        <taxon>Amoebozoa</taxon>
        <taxon>Evosea</taxon>
        <taxon>Archamoebae</taxon>
        <taxon>Mastigamoebida</taxon>
        <taxon>Entamoebidae</taxon>
        <taxon>Entamoeba</taxon>
    </lineage>
</organism>
<keyword evidence="2" id="KW-0808">Transferase</keyword>
<keyword evidence="2" id="KW-0418">Kinase</keyword>
<dbReference type="SUPFAM" id="SSF56112">
    <property type="entry name" value="Protein kinase-like (PK-like)"/>
    <property type="match status" value="1"/>
</dbReference>
<proteinExistence type="predicted"/>
<dbReference type="AlphaFoldDB" id="A0A5K1UMN2"/>
<dbReference type="VEuPathDB" id="AmoebaDB:EHI8A_017070"/>
<evidence type="ECO:0000313" key="2">
    <source>
        <dbReference type="EMBL" id="GAT93380.1"/>
    </source>
</evidence>
<evidence type="ECO:0000259" key="1">
    <source>
        <dbReference type="PROSITE" id="PS50011"/>
    </source>
</evidence>